<protein>
    <recommendedName>
        <fullName evidence="2">YAG7-like dimerisation domain-containing protein</fullName>
    </recommendedName>
</protein>
<sequence>MCQLQAGSCWRTAMLLSMLIPSPIANTCSHLVMILTFQNAMTKLDAIIAENPGISLDELVATRKINNDQKAQATKKPHLQAQVSSLEAQLTVYRELEEAYEKKSSKDKASLLAAHADEIEKVRMETELKAKSDLQQQLRTQLLTFSQFLAAAANRRNTGEDDSEEGKAFEGALLLVYGGDLNAVEAAEKIIAGSEDKVLGVDGSPVNCTYARIKALSLIDMPPLEYEDTTTAQAPTSDPTITHAGLTELNDLTTAEITNGASNSSHHTSSAPANAGIDSGASNAAADAQWDPSRPGAQEDPMAESYEIVPRNPSEVDNPTPIQGISAQQSWSDEVTAAAVDNTWGENQPIGDDSAWTPARATQGNNTWPDSPPRDAVPTNGDDGFQEVRQHRGGRANNDRGDRGGRGRGGRGRGFRGGDRGGRGRGGPRGGRGRGESST</sequence>
<name>A0A6A6ULM6_9PEZI</name>
<feature type="domain" description="YAG7-like dimerisation" evidence="2">
    <location>
        <begin position="136"/>
        <end position="217"/>
    </location>
</feature>
<dbReference type="EMBL" id="MU004232">
    <property type="protein sequence ID" value="KAF2672363.1"/>
    <property type="molecule type" value="Genomic_DNA"/>
</dbReference>
<evidence type="ECO:0000256" key="1">
    <source>
        <dbReference type="SAM" id="MobiDB-lite"/>
    </source>
</evidence>
<dbReference type="Pfam" id="PF26434">
    <property type="entry name" value="YAG7_C"/>
    <property type="match status" value="1"/>
</dbReference>
<keyword evidence="4" id="KW-1185">Reference proteome</keyword>
<dbReference type="AlphaFoldDB" id="A0A6A6ULM6"/>
<organism evidence="3 4">
    <name type="scientific">Microthyrium microscopicum</name>
    <dbReference type="NCBI Taxonomy" id="703497"/>
    <lineage>
        <taxon>Eukaryota</taxon>
        <taxon>Fungi</taxon>
        <taxon>Dikarya</taxon>
        <taxon>Ascomycota</taxon>
        <taxon>Pezizomycotina</taxon>
        <taxon>Dothideomycetes</taxon>
        <taxon>Dothideomycetes incertae sedis</taxon>
        <taxon>Microthyriales</taxon>
        <taxon>Microthyriaceae</taxon>
        <taxon>Microthyrium</taxon>
    </lineage>
</organism>
<evidence type="ECO:0000313" key="3">
    <source>
        <dbReference type="EMBL" id="KAF2672363.1"/>
    </source>
</evidence>
<evidence type="ECO:0000313" key="4">
    <source>
        <dbReference type="Proteomes" id="UP000799302"/>
    </source>
</evidence>
<feature type="compositionally biased region" description="Polar residues" evidence="1">
    <location>
        <begin position="258"/>
        <end position="272"/>
    </location>
</feature>
<feature type="compositionally biased region" description="Polar residues" evidence="1">
    <location>
        <begin position="315"/>
        <end position="333"/>
    </location>
</feature>
<dbReference type="Proteomes" id="UP000799302">
    <property type="component" value="Unassembled WGS sequence"/>
</dbReference>
<feature type="compositionally biased region" description="Polar residues" evidence="1">
    <location>
        <begin position="360"/>
        <end position="369"/>
    </location>
</feature>
<evidence type="ECO:0000259" key="2">
    <source>
        <dbReference type="Pfam" id="PF26434"/>
    </source>
</evidence>
<gene>
    <name evidence="3" type="ORF">BT63DRAFT_194635</name>
</gene>
<dbReference type="OrthoDB" id="5399559at2759"/>
<accession>A0A6A6ULM6</accession>
<dbReference type="InterPro" id="IPR058602">
    <property type="entry name" value="YAG7_dimerisation_dom"/>
</dbReference>
<proteinExistence type="predicted"/>
<feature type="region of interest" description="Disordered" evidence="1">
    <location>
        <begin position="258"/>
        <end position="439"/>
    </location>
</feature>
<reference evidence="3" key="1">
    <citation type="journal article" date="2020" name="Stud. Mycol.">
        <title>101 Dothideomycetes genomes: a test case for predicting lifestyles and emergence of pathogens.</title>
        <authorList>
            <person name="Haridas S."/>
            <person name="Albert R."/>
            <person name="Binder M."/>
            <person name="Bloem J."/>
            <person name="Labutti K."/>
            <person name="Salamov A."/>
            <person name="Andreopoulos B."/>
            <person name="Baker S."/>
            <person name="Barry K."/>
            <person name="Bills G."/>
            <person name="Bluhm B."/>
            <person name="Cannon C."/>
            <person name="Castanera R."/>
            <person name="Culley D."/>
            <person name="Daum C."/>
            <person name="Ezra D."/>
            <person name="Gonzalez J."/>
            <person name="Henrissat B."/>
            <person name="Kuo A."/>
            <person name="Liang C."/>
            <person name="Lipzen A."/>
            <person name="Lutzoni F."/>
            <person name="Magnuson J."/>
            <person name="Mondo S."/>
            <person name="Nolan M."/>
            <person name="Ohm R."/>
            <person name="Pangilinan J."/>
            <person name="Park H.-J."/>
            <person name="Ramirez L."/>
            <person name="Alfaro M."/>
            <person name="Sun H."/>
            <person name="Tritt A."/>
            <person name="Yoshinaga Y."/>
            <person name="Zwiers L.-H."/>
            <person name="Turgeon B."/>
            <person name="Goodwin S."/>
            <person name="Spatafora J."/>
            <person name="Crous P."/>
            <person name="Grigoriev I."/>
        </authorList>
    </citation>
    <scope>NUCLEOTIDE SEQUENCE</scope>
    <source>
        <strain evidence="3">CBS 115976</strain>
    </source>
</reference>